<dbReference type="EMBL" id="CM004476">
    <property type="protein sequence ID" value="OCT76233.1"/>
    <property type="molecule type" value="Genomic_DNA"/>
</dbReference>
<evidence type="ECO:0000313" key="3">
    <source>
        <dbReference type="Proteomes" id="UP000694892"/>
    </source>
</evidence>
<organism evidence="2 3">
    <name type="scientific">Xenopus laevis</name>
    <name type="common">African clawed frog</name>
    <dbReference type="NCBI Taxonomy" id="8355"/>
    <lineage>
        <taxon>Eukaryota</taxon>
        <taxon>Metazoa</taxon>
        <taxon>Chordata</taxon>
        <taxon>Craniata</taxon>
        <taxon>Vertebrata</taxon>
        <taxon>Euteleostomi</taxon>
        <taxon>Amphibia</taxon>
        <taxon>Batrachia</taxon>
        <taxon>Anura</taxon>
        <taxon>Pipoidea</taxon>
        <taxon>Pipidae</taxon>
        <taxon>Xenopodinae</taxon>
        <taxon>Xenopus</taxon>
        <taxon>Xenopus</taxon>
    </lineage>
</organism>
<dbReference type="Proteomes" id="UP000694892">
    <property type="component" value="Chromosome 6L"/>
</dbReference>
<dbReference type="Gene3D" id="3.40.1440.10">
    <property type="entry name" value="GIY-YIG endonuclease"/>
    <property type="match status" value="1"/>
</dbReference>
<accession>A0A974HFS2</accession>
<name>A0A974HFS2_XENLA</name>
<protein>
    <recommendedName>
        <fullName evidence="1">GIY-YIG domain-containing protein</fullName>
    </recommendedName>
</protein>
<sequence>MCLHNIVCSRWCEITFITQPYIFKKTTESGLHPHGYKHCQIYMFKHFVVYLLKCPCGLLYVGETTQKIKDRISKHKSTIRTGQTALPVPAHFQKSGHTVSQLKYQVIDTVPIPRRGGNRLLALHKLEMQWIHRLDTVWPRGLNKDYTPVMFIYQ</sequence>
<dbReference type="CDD" id="cd10442">
    <property type="entry name" value="GIY-YIG_PLEs"/>
    <property type="match status" value="1"/>
</dbReference>
<dbReference type="AlphaFoldDB" id="A0A974HFS2"/>
<reference evidence="3" key="1">
    <citation type="journal article" date="2016" name="Nature">
        <title>Genome evolution in the allotetraploid frog Xenopus laevis.</title>
        <authorList>
            <person name="Session A.M."/>
            <person name="Uno Y."/>
            <person name="Kwon T."/>
            <person name="Chapman J.A."/>
            <person name="Toyoda A."/>
            <person name="Takahashi S."/>
            <person name="Fukui A."/>
            <person name="Hikosaka A."/>
            <person name="Suzuki A."/>
            <person name="Kondo M."/>
            <person name="van Heeringen S.J."/>
            <person name="Quigley I."/>
            <person name="Heinz S."/>
            <person name="Ogino H."/>
            <person name="Ochi H."/>
            <person name="Hellsten U."/>
            <person name="Lyons J.B."/>
            <person name="Simakov O."/>
            <person name="Putnam N."/>
            <person name="Stites J."/>
            <person name="Kuroki Y."/>
            <person name="Tanaka T."/>
            <person name="Michiue T."/>
            <person name="Watanabe M."/>
            <person name="Bogdanovic O."/>
            <person name="Lister R."/>
            <person name="Georgiou G."/>
            <person name="Paranjpe S.S."/>
            <person name="van Kruijsbergen I."/>
            <person name="Shu S."/>
            <person name="Carlson J."/>
            <person name="Kinoshita T."/>
            <person name="Ohta Y."/>
            <person name="Mawaribuchi S."/>
            <person name="Jenkins J."/>
            <person name="Grimwood J."/>
            <person name="Schmutz J."/>
            <person name="Mitros T."/>
            <person name="Mozaffari S.V."/>
            <person name="Suzuki Y."/>
            <person name="Haramoto Y."/>
            <person name="Yamamoto T.S."/>
            <person name="Takagi C."/>
            <person name="Heald R."/>
            <person name="Miller K."/>
            <person name="Haudenschild C."/>
            <person name="Kitzman J."/>
            <person name="Nakayama T."/>
            <person name="Izutsu Y."/>
            <person name="Robert J."/>
            <person name="Fortriede J."/>
            <person name="Burns K."/>
            <person name="Lotay V."/>
            <person name="Karimi K."/>
            <person name="Yasuoka Y."/>
            <person name="Dichmann D.S."/>
            <person name="Flajnik M.F."/>
            <person name="Houston D.W."/>
            <person name="Shendure J."/>
            <person name="DuPasquier L."/>
            <person name="Vize P.D."/>
            <person name="Zorn A.M."/>
            <person name="Ito M."/>
            <person name="Marcotte E.M."/>
            <person name="Wallingford J.B."/>
            <person name="Ito Y."/>
            <person name="Asashima M."/>
            <person name="Ueno N."/>
            <person name="Matsuda Y."/>
            <person name="Veenstra G.J."/>
            <person name="Fujiyama A."/>
            <person name="Harland R.M."/>
            <person name="Taira M."/>
            <person name="Rokhsar D.S."/>
        </authorList>
    </citation>
    <scope>NUCLEOTIDE SEQUENCE [LARGE SCALE GENOMIC DNA]</scope>
    <source>
        <strain evidence="3">J</strain>
    </source>
</reference>
<dbReference type="InterPro" id="IPR000305">
    <property type="entry name" value="GIY-YIG_endonuc"/>
</dbReference>
<evidence type="ECO:0000313" key="2">
    <source>
        <dbReference type="EMBL" id="OCT76233.1"/>
    </source>
</evidence>
<proteinExistence type="predicted"/>
<evidence type="ECO:0000259" key="1">
    <source>
        <dbReference type="PROSITE" id="PS50164"/>
    </source>
</evidence>
<dbReference type="PANTHER" id="PTHR21301:SF12">
    <property type="match status" value="1"/>
</dbReference>
<feature type="domain" description="GIY-YIG" evidence="1">
    <location>
        <begin position="45"/>
        <end position="144"/>
    </location>
</feature>
<dbReference type="PROSITE" id="PS50164">
    <property type="entry name" value="GIY_YIG"/>
    <property type="match status" value="1"/>
</dbReference>
<gene>
    <name evidence="2" type="ORF">XELAEV_18031436mg</name>
</gene>
<dbReference type="InterPro" id="IPR035901">
    <property type="entry name" value="GIY-YIG_endonuc_sf"/>
</dbReference>
<dbReference type="PANTHER" id="PTHR21301">
    <property type="entry name" value="REVERSE TRANSCRIPTASE"/>
    <property type="match status" value="1"/>
</dbReference>